<accession>A0A4U5NUK0</accession>
<keyword evidence="3" id="KW-1185">Reference proteome</keyword>
<evidence type="ECO:0000313" key="2">
    <source>
        <dbReference type="EMBL" id="TKR86864.1"/>
    </source>
</evidence>
<dbReference type="Proteomes" id="UP000298663">
    <property type="component" value="Unassembled WGS sequence"/>
</dbReference>
<protein>
    <submittedName>
        <fullName evidence="2">Uncharacterized protein</fullName>
    </submittedName>
</protein>
<reference evidence="2 3" key="2">
    <citation type="journal article" date="2019" name="G3 (Bethesda)">
        <title>Hybrid Assembly of the Genome of the Entomopathogenic Nematode Steinernema carpocapsae Identifies the X-Chromosome.</title>
        <authorList>
            <person name="Serra L."/>
            <person name="Macchietto M."/>
            <person name="Macias-Munoz A."/>
            <person name="McGill C.J."/>
            <person name="Rodriguez I.M."/>
            <person name="Rodriguez B."/>
            <person name="Murad R."/>
            <person name="Mortazavi A."/>
        </authorList>
    </citation>
    <scope>NUCLEOTIDE SEQUENCE [LARGE SCALE GENOMIC DNA]</scope>
    <source>
        <strain evidence="2 3">ALL</strain>
    </source>
</reference>
<proteinExistence type="predicted"/>
<comment type="caution">
    <text evidence="2">The sequence shown here is derived from an EMBL/GenBank/DDBJ whole genome shotgun (WGS) entry which is preliminary data.</text>
</comment>
<reference evidence="2 3" key="1">
    <citation type="journal article" date="2015" name="Genome Biol.">
        <title>Comparative genomics of Steinernema reveals deeply conserved gene regulatory networks.</title>
        <authorList>
            <person name="Dillman A.R."/>
            <person name="Macchietto M."/>
            <person name="Porter C.F."/>
            <person name="Rogers A."/>
            <person name="Williams B."/>
            <person name="Antoshechkin I."/>
            <person name="Lee M.M."/>
            <person name="Goodwin Z."/>
            <person name="Lu X."/>
            <person name="Lewis E.E."/>
            <person name="Goodrich-Blair H."/>
            <person name="Stock S.P."/>
            <person name="Adams B.J."/>
            <person name="Sternberg P.W."/>
            <person name="Mortazavi A."/>
        </authorList>
    </citation>
    <scope>NUCLEOTIDE SEQUENCE [LARGE SCALE GENOMIC DNA]</scope>
    <source>
        <strain evidence="2 3">ALL</strain>
    </source>
</reference>
<feature type="compositionally biased region" description="Basic residues" evidence="1">
    <location>
        <begin position="154"/>
        <end position="165"/>
    </location>
</feature>
<name>A0A4U5NUK0_STECR</name>
<evidence type="ECO:0000313" key="3">
    <source>
        <dbReference type="Proteomes" id="UP000298663"/>
    </source>
</evidence>
<organism evidence="2 3">
    <name type="scientific">Steinernema carpocapsae</name>
    <name type="common">Entomopathogenic nematode</name>
    <dbReference type="NCBI Taxonomy" id="34508"/>
    <lineage>
        <taxon>Eukaryota</taxon>
        <taxon>Metazoa</taxon>
        <taxon>Ecdysozoa</taxon>
        <taxon>Nematoda</taxon>
        <taxon>Chromadorea</taxon>
        <taxon>Rhabditida</taxon>
        <taxon>Tylenchina</taxon>
        <taxon>Panagrolaimomorpha</taxon>
        <taxon>Strongyloidoidea</taxon>
        <taxon>Steinernematidae</taxon>
        <taxon>Steinernema</taxon>
    </lineage>
</organism>
<dbReference type="OrthoDB" id="5808918at2759"/>
<sequence length="377" mass="41857">MSDHLLPLASVPVHPPTLAQQLESLVGAFPGQFCSATAPMLWNPHFPLNPQAFSHAPMPSGAMMPSRMTPFFSAPTLSQTNLLAKDQGQIPACLPMVQQNFPVAPSQAFVPYGMFAPFPLSLDPVSSRCDESPKTSKKPKRKSADENSMEPRVAKKSKASKKRKRQESFQGPFIEDVTDAVKNLQGGAGIQLEDEAFENTSTSSENRITVVASDASDPSMALLLVEKKKNNKIEMFVPKGTFLLRLDDLGTPRRDLIWCVDNHRLIVRYDRCLDSSKQTYLKTNRYAGWMCNDPESYFVIGDVVILESGSRIEINDFPSAEKLAEARIRMITANTGRQADIWTARTLSSNLSQKKCRSTQNSLYILVSSGIIFTFIY</sequence>
<evidence type="ECO:0000256" key="1">
    <source>
        <dbReference type="SAM" id="MobiDB-lite"/>
    </source>
</evidence>
<dbReference type="AlphaFoldDB" id="A0A4U5NUK0"/>
<gene>
    <name evidence="2" type="ORF">L596_011371</name>
</gene>
<dbReference type="EMBL" id="AZBU02000003">
    <property type="protein sequence ID" value="TKR86864.1"/>
    <property type="molecule type" value="Genomic_DNA"/>
</dbReference>
<feature type="region of interest" description="Disordered" evidence="1">
    <location>
        <begin position="125"/>
        <end position="169"/>
    </location>
</feature>